<evidence type="ECO:0000256" key="7">
    <source>
        <dbReference type="SAM" id="MobiDB-lite"/>
    </source>
</evidence>
<dbReference type="InterPro" id="IPR001300">
    <property type="entry name" value="Peptidase_C2_calpain_cat"/>
</dbReference>
<dbReference type="OrthoDB" id="424753at2759"/>
<dbReference type="GO" id="GO:0006508">
    <property type="term" value="P:proteolysis"/>
    <property type="evidence" value="ECO:0007669"/>
    <property type="project" value="UniProtKB-KW"/>
</dbReference>
<dbReference type="AlphaFoldDB" id="A0A9P6ATX2"/>
<dbReference type="Gene3D" id="3.90.70.10">
    <property type="entry name" value="Cysteine proteinases"/>
    <property type="match status" value="1"/>
</dbReference>
<dbReference type="PROSITE" id="PS00139">
    <property type="entry name" value="THIOL_PROTEASE_CYS"/>
    <property type="match status" value="1"/>
</dbReference>
<evidence type="ECO:0000259" key="8">
    <source>
        <dbReference type="PROSITE" id="PS50203"/>
    </source>
</evidence>
<accession>A0A9P6ATX2</accession>
<dbReference type="InterPro" id="IPR022684">
    <property type="entry name" value="Calpain_cysteine_protease"/>
</dbReference>
<feature type="active site" evidence="5 6">
    <location>
        <position position="145"/>
    </location>
</feature>
<dbReference type="EMBL" id="MU128993">
    <property type="protein sequence ID" value="KAF9511954.1"/>
    <property type="molecule type" value="Genomic_DNA"/>
</dbReference>
<dbReference type="SUPFAM" id="SSF54001">
    <property type="entry name" value="Cysteine proteinases"/>
    <property type="match status" value="1"/>
</dbReference>
<feature type="active site" evidence="5 6">
    <location>
        <position position="347"/>
    </location>
</feature>
<evidence type="ECO:0000256" key="4">
    <source>
        <dbReference type="ARBA" id="ARBA00022807"/>
    </source>
</evidence>
<dbReference type="InterPro" id="IPR038765">
    <property type="entry name" value="Papain-like_cys_pep_sf"/>
</dbReference>
<dbReference type="PRINTS" id="PR00704">
    <property type="entry name" value="CALPAIN"/>
</dbReference>
<sequence length="749" mass="83530">MLKSILSGRFAVFPNSDSPSTDNPQLPSPKVQGESAKQPILVEFNQQKARAGLLVTNELEMAVERVKKNVAAIARECRLRNSKFRDIEFDLEEDREQCLHGLVTEPEERLNPADVRRISQTFSKPQFFVDGPNWSDVVQGDLGDCWLLSGLATVASMPELIKKICVARDEQVGVYGFTFQRDGVWTDVIVSSHRILFQPRYEELTLREKNLYHSDKDQYNKTARLGGKCLYFAKSGAEHETWVALLEKAYAKLHGDYASLKGGFSGEVIEDMTGGVSTLVHVNDILDADLFWKQELLMANEDRLFGCSIYDLKKDLNPAAATERVAHDYSILKAIEYRGKRFLRIRNPWGKSEWTGRWSDGSKEWTPEWLDALGALEHSFGDDGAFIMEYEDFLETWTLVQRSRLFDPSWIVSSLWINARVRGPLCAWDFGDISFTFNIPQASPVIVVLSQMNDRYYKAISAGYSEWTLDFKLYKKGDPELLARSSHSTFLCRSVNCELDLEAGDYVVHVRVDRQRLRPKNYFAVNMPLWDQRKLASVLSKSAMSGSIVASDFFFFSKLDMWLPRPIELFAGRDLHEIETKSLARLAAQRHSSAPIQAPVPAVPDDDPDALAIKMLSIGGAPSHPSPPVPAVRQHLRPASTCSPGSTCVPSVPGVPSALVVPPVPVVPLAPPVSPAPVPKSSTDINGVKEPDSKSAVDKPDVPIQVHGHGKGQEDLEAQNPTAVSEPLNIEIKVSQSPISLHRTLIHTS</sequence>
<dbReference type="CDD" id="cd00044">
    <property type="entry name" value="CysPc"/>
    <property type="match status" value="1"/>
</dbReference>
<dbReference type="InterPro" id="IPR000169">
    <property type="entry name" value="Pept_cys_AS"/>
</dbReference>
<feature type="compositionally biased region" description="Basic and acidic residues" evidence="7">
    <location>
        <begin position="687"/>
        <end position="701"/>
    </location>
</feature>
<dbReference type="Pfam" id="PF00648">
    <property type="entry name" value="Peptidase_C2"/>
    <property type="match status" value="1"/>
</dbReference>
<keyword evidence="10" id="KW-1185">Reference proteome</keyword>
<dbReference type="PANTHER" id="PTHR10183:SF379">
    <property type="entry name" value="CALPAIN-5"/>
    <property type="match status" value="1"/>
</dbReference>
<evidence type="ECO:0000256" key="6">
    <source>
        <dbReference type="PROSITE-ProRule" id="PRU00239"/>
    </source>
</evidence>
<keyword evidence="4 6" id="KW-0788">Thiol protease</keyword>
<organism evidence="9 10">
    <name type="scientific">Hydnum rufescens UP504</name>
    <dbReference type="NCBI Taxonomy" id="1448309"/>
    <lineage>
        <taxon>Eukaryota</taxon>
        <taxon>Fungi</taxon>
        <taxon>Dikarya</taxon>
        <taxon>Basidiomycota</taxon>
        <taxon>Agaricomycotina</taxon>
        <taxon>Agaricomycetes</taxon>
        <taxon>Cantharellales</taxon>
        <taxon>Hydnaceae</taxon>
        <taxon>Hydnum</taxon>
    </lineage>
</organism>
<dbReference type="PROSITE" id="PS50203">
    <property type="entry name" value="CALPAIN_CAT"/>
    <property type="match status" value="1"/>
</dbReference>
<feature type="compositionally biased region" description="Polar residues" evidence="7">
    <location>
        <begin position="15"/>
        <end position="25"/>
    </location>
</feature>
<name>A0A9P6ATX2_9AGAM</name>
<dbReference type="Proteomes" id="UP000886523">
    <property type="component" value="Unassembled WGS sequence"/>
</dbReference>
<comment type="similarity">
    <text evidence="1">Belongs to the peptidase C2 family.</text>
</comment>
<evidence type="ECO:0000256" key="3">
    <source>
        <dbReference type="ARBA" id="ARBA00022801"/>
    </source>
</evidence>
<evidence type="ECO:0000256" key="1">
    <source>
        <dbReference type="ARBA" id="ARBA00007623"/>
    </source>
</evidence>
<evidence type="ECO:0000313" key="9">
    <source>
        <dbReference type="EMBL" id="KAF9511954.1"/>
    </source>
</evidence>
<gene>
    <name evidence="9" type="ORF">BS47DRAFT_1298263</name>
</gene>
<comment type="caution">
    <text evidence="9">The sequence shown here is derived from an EMBL/GenBank/DDBJ whole genome shotgun (WGS) entry which is preliminary data.</text>
</comment>
<keyword evidence="2 6" id="KW-0645">Protease</keyword>
<protein>
    <recommendedName>
        <fullName evidence="8">Calpain catalytic domain-containing protein</fullName>
    </recommendedName>
</protein>
<dbReference type="PANTHER" id="PTHR10183">
    <property type="entry name" value="CALPAIN"/>
    <property type="match status" value="1"/>
</dbReference>
<dbReference type="GO" id="GO:0004198">
    <property type="term" value="F:calcium-dependent cysteine-type endopeptidase activity"/>
    <property type="evidence" value="ECO:0007669"/>
    <property type="project" value="InterPro"/>
</dbReference>
<dbReference type="SMART" id="SM00230">
    <property type="entry name" value="CysPc"/>
    <property type="match status" value="1"/>
</dbReference>
<proteinExistence type="inferred from homology"/>
<evidence type="ECO:0000256" key="2">
    <source>
        <dbReference type="ARBA" id="ARBA00022670"/>
    </source>
</evidence>
<feature type="region of interest" description="Disordered" evidence="7">
    <location>
        <begin position="13"/>
        <end position="34"/>
    </location>
</feature>
<reference evidence="9" key="1">
    <citation type="journal article" date="2020" name="Nat. Commun.">
        <title>Large-scale genome sequencing of mycorrhizal fungi provides insights into the early evolution of symbiotic traits.</title>
        <authorList>
            <person name="Miyauchi S."/>
            <person name="Kiss E."/>
            <person name="Kuo A."/>
            <person name="Drula E."/>
            <person name="Kohler A."/>
            <person name="Sanchez-Garcia M."/>
            <person name="Morin E."/>
            <person name="Andreopoulos B."/>
            <person name="Barry K.W."/>
            <person name="Bonito G."/>
            <person name="Buee M."/>
            <person name="Carver A."/>
            <person name="Chen C."/>
            <person name="Cichocki N."/>
            <person name="Clum A."/>
            <person name="Culley D."/>
            <person name="Crous P.W."/>
            <person name="Fauchery L."/>
            <person name="Girlanda M."/>
            <person name="Hayes R.D."/>
            <person name="Keri Z."/>
            <person name="LaButti K."/>
            <person name="Lipzen A."/>
            <person name="Lombard V."/>
            <person name="Magnuson J."/>
            <person name="Maillard F."/>
            <person name="Murat C."/>
            <person name="Nolan M."/>
            <person name="Ohm R.A."/>
            <person name="Pangilinan J."/>
            <person name="Pereira M.F."/>
            <person name="Perotto S."/>
            <person name="Peter M."/>
            <person name="Pfister S."/>
            <person name="Riley R."/>
            <person name="Sitrit Y."/>
            <person name="Stielow J.B."/>
            <person name="Szollosi G."/>
            <person name="Zifcakova L."/>
            <person name="Stursova M."/>
            <person name="Spatafora J.W."/>
            <person name="Tedersoo L."/>
            <person name="Vaario L.M."/>
            <person name="Yamada A."/>
            <person name="Yan M."/>
            <person name="Wang P."/>
            <person name="Xu J."/>
            <person name="Bruns T."/>
            <person name="Baldrian P."/>
            <person name="Vilgalys R."/>
            <person name="Dunand C."/>
            <person name="Henrissat B."/>
            <person name="Grigoriev I.V."/>
            <person name="Hibbett D."/>
            <person name="Nagy L.G."/>
            <person name="Martin F.M."/>
        </authorList>
    </citation>
    <scope>NUCLEOTIDE SEQUENCE</scope>
    <source>
        <strain evidence="9">UP504</strain>
    </source>
</reference>
<feature type="region of interest" description="Disordered" evidence="7">
    <location>
        <begin position="673"/>
        <end position="701"/>
    </location>
</feature>
<keyword evidence="3 6" id="KW-0378">Hydrolase</keyword>
<evidence type="ECO:0000256" key="5">
    <source>
        <dbReference type="PIRSR" id="PIRSR622684-1"/>
    </source>
</evidence>
<evidence type="ECO:0000313" key="10">
    <source>
        <dbReference type="Proteomes" id="UP000886523"/>
    </source>
</evidence>
<feature type="domain" description="Calpain catalytic" evidence="8">
    <location>
        <begin position="116"/>
        <end position="406"/>
    </location>
</feature>
<feature type="active site" evidence="5 6">
    <location>
        <position position="327"/>
    </location>
</feature>